<dbReference type="CDD" id="cd01276">
    <property type="entry name" value="PKCI_related"/>
    <property type="match status" value="1"/>
</dbReference>
<dbReference type="EMBL" id="VMGH01000018">
    <property type="protein sequence ID" value="TSC92094.1"/>
    <property type="molecule type" value="Genomic_DNA"/>
</dbReference>
<proteinExistence type="predicted"/>
<dbReference type="InterPro" id="IPR019808">
    <property type="entry name" value="Histidine_triad_CS"/>
</dbReference>
<dbReference type="SUPFAM" id="SSF54197">
    <property type="entry name" value="HIT-like"/>
    <property type="match status" value="1"/>
</dbReference>
<dbReference type="Pfam" id="PF01230">
    <property type="entry name" value="HIT"/>
    <property type="match status" value="1"/>
</dbReference>
<name>A0A554LGT7_9BACT</name>
<dbReference type="Proteomes" id="UP000318296">
    <property type="component" value="Unassembled WGS sequence"/>
</dbReference>
<dbReference type="PANTHER" id="PTHR23089">
    <property type="entry name" value="HISTIDINE TRIAD HIT PROTEIN"/>
    <property type="match status" value="1"/>
</dbReference>
<evidence type="ECO:0000259" key="4">
    <source>
        <dbReference type="PROSITE" id="PS51084"/>
    </source>
</evidence>
<feature type="domain" description="HIT" evidence="4">
    <location>
        <begin position="4"/>
        <end position="113"/>
    </location>
</feature>
<dbReference type="InterPro" id="IPR011146">
    <property type="entry name" value="HIT-like"/>
</dbReference>
<evidence type="ECO:0000313" key="6">
    <source>
        <dbReference type="Proteomes" id="UP000318296"/>
    </source>
</evidence>
<evidence type="ECO:0000256" key="1">
    <source>
        <dbReference type="PIRSR" id="PIRSR601310-1"/>
    </source>
</evidence>
<dbReference type="PRINTS" id="PR00332">
    <property type="entry name" value="HISTRIAD"/>
</dbReference>
<gene>
    <name evidence="5" type="ORF">CEN92_137</name>
</gene>
<dbReference type="PROSITE" id="PS00892">
    <property type="entry name" value="HIT_1"/>
    <property type="match status" value="1"/>
</dbReference>
<accession>A0A554LGT7</accession>
<organism evidence="5 6">
    <name type="scientific">Candidatus Berkelbacteria bacterium Licking1014_96</name>
    <dbReference type="NCBI Taxonomy" id="2017149"/>
    <lineage>
        <taxon>Bacteria</taxon>
        <taxon>Candidatus Berkelbacteria</taxon>
    </lineage>
</organism>
<feature type="active site" description="Tele-AMP-histidine intermediate" evidence="1">
    <location>
        <position position="99"/>
    </location>
</feature>
<dbReference type="PROSITE" id="PS51084">
    <property type="entry name" value="HIT_2"/>
    <property type="match status" value="1"/>
</dbReference>
<evidence type="ECO:0000313" key="5">
    <source>
        <dbReference type="EMBL" id="TSC92094.1"/>
    </source>
</evidence>
<protein>
    <submittedName>
        <fullName evidence="5">Hit-like protein involved in cell-cycle regulation</fullName>
    </submittedName>
</protein>
<sequence length="113" mass="12537">MKCVFCKIANGEMPAHIRFEDDDLVAFDDINPKAPFHVLVVPKKHLKNLNHTVKSDQDLLGHLLLTAKKVAEEAKIAEGGYKIVINNGKESGQLVDHLHLHILGGKLLARMIV</sequence>
<evidence type="ECO:0000256" key="3">
    <source>
        <dbReference type="PROSITE-ProRule" id="PRU00464"/>
    </source>
</evidence>
<comment type="caution">
    <text evidence="5">The sequence shown here is derived from an EMBL/GenBank/DDBJ whole genome shotgun (WGS) entry which is preliminary data.</text>
</comment>
<feature type="short sequence motif" description="Histidine triad motif" evidence="2 3">
    <location>
        <begin position="97"/>
        <end position="101"/>
    </location>
</feature>
<dbReference type="AlphaFoldDB" id="A0A554LGT7"/>
<dbReference type="InterPro" id="IPR001310">
    <property type="entry name" value="Histidine_triad_HIT"/>
</dbReference>
<reference evidence="5 6" key="1">
    <citation type="submission" date="2017-07" db="EMBL/GenBank/DDBJ databases">
        <title>Mechanisms for carbon and nitrogen cycling indicate functional differentiation within the Candidate Phyla Radiation.</title>
        <authorList>
            <person name="Danczak R.E."/>
            <person name="Johnston M.D."/>
            <person name="Kenah C."/>
            <person name="Slattery M."/>
            <person name="Wrighton K.C."/>
            <person name="Wilkins M.J."/>
        </authorList>
    </citation>
    <scope>NUCLEOTIDE SEQUENCE [LARGE SCALE GENOMIC DNA]</scope>
    <source>
        <strain evidence="5">Licking1014_96</strain>
    </source>
</reference>
<dbReference type="InterPro" id="IPR036265">
    <property type="entry name" value="HIT-like_sf"/>
</dbReference>
<dbReference type="Gene3D" id="3.30.428.10">
    <property type="entry name" value="HIT-like"/>
    <property type="match status" value="1"/>
</dbReference>
<evidence type="ECO:0000256" key="2">
    <source>
        <dbReference type="PIRSR" id="PIRSR601310-3"/>
    </source>
</evidence>
<dbReference type="GO" id="GO:0003824">
    <property type="term" value="F:catalytic activity"/>
    <property type="evidence" value="ECO:0007669"/>
    <property type="project" value="InterPro"/>
</dbReference>